<comment type="caution">
    <text evidence="2">The sequence shown here is derived from an EMBL/GenBank/DDBJ whole genome shotgun (WGS) entry which is preliminary data.</text>
</comment>
<dbReference type="Proteomes" id="UP001215280">
    <property type="component" value="Unassembled WGS sequence"/>
</dbReference>
<feature type="compositionally biased region" description="Basic and acidic residues" evidence="1">
    <location>
        <begin position="856"/>
        <end position="867"/>
    </location>
</feature>
<feature type="region of interest" description="Disordered" evidence="1">
    <location>
        <begin position="990"/>
        <end position="1010"/>
    </location>
</feature>
<organism evidence="2 3">
    <name type="scientific">Mycena maculata</name>
    <dbReference type="NCBI Taxonomy" id="230809"/>
    <lineage>
        <taxon>Eukaryota</taxon>
        <taxon>Fungi</taxon>
        <taxon>Dikarya</taxon>
        <taxon>Basidiomycota</taxon>
        <taxon>Agaricomycotina</taxon>
        <taxon>Agaricomycetes</taxon>
        <taxon>Agaricomycetidae</taxon>
        <taxon>Agaricales</taxon>
        <taxon>Marasmiineae</taxon>
        <taxon>Mycenaceae</taxon>
        <taxon>Mycena</taxon>
    </lineage>
</organism>
<name>A0AAD7MZB8_9AGAR</name>
<dbReference type="EMBL" id="JARJLG010000131">
    <property type="protein sequence ID" value="KAJ7739671.1"/>
    <property type="molecule type" value="Genomic_DNA"/>
</dbReference>
<feature type="region of interest" description="Disordered" evidence="1">
    <location>
        <begin position="636"/>
        <end position="662"/>
    </location>
</feature>
<feature type="compositionally biased region" description="Acidic residues" evidence="1">
    <location>
        <begin position="229"/>
        <end position="253"/>
    </location>
</feature>
<evidence type="ECO:0000313" key="3">
    <source>
        <dbReference type="Proteomes" id="UP001215280"/>
    </source>
</evidence>
<sequence length="1271" mass="143099">MPEETENGYIFPEIGNSFLDSPIVKQDPESTIVTGFACDIVKSEKDAMRQRSLRVIQFASTLKSAFLKDKSHCSWAEKLHVLALSVPDQHGLLIPGCISQFPSDIASQLCPNHCNWEVFKDAICQLEYGVITVYKPWTNPADSELPIELNRFVPPMWRGANPNPNTDLLNKEARAYVDDSDSLFTQLLFPRSKNRDRTKKVRERRNDYDDPPEKEETLFSEFENLPSESDSESNSEYDSDLEEEENEDSEDAPDPGYSHEEAFRASGLRLVGFRFHLRKMVLDLDNCILEKSLKIHPLLHTSFQPYTLAQWERLRGFKIAFAIIMRGYALSFNSHDNNTRITWRTKRKADQLQKLAVPDPVLDYFGHAHYTAKWLQYHAPRSKHSSLSIYQWLTEPGSTHNMLGVGSYTADELLAKAGPNLDDQIRGNPWMDDHLGPTFFILFEANIEILLPEVFRTKEQLRTSARHNAPGEFTICVTHQEQIDFAEHLWVHGKKQARVSPRLYQLIQEYNGLAQATHSDPNIDLKQATRPFDLANIRHACLLWGHLGLAIVGSQEYWDELLANEAENALKPSNNHQFDLRKFTNRLPDKATELQRLALTPITMLDQQSKARLEAEYGTVHPLVQYFRNKTMYDEEYHERQRQNRKQTKAGSSGKSSSKVKQCPGKITKYFTRTSEPQGNILSTTIKGVENIFQYNPNLHLLPEPGYPRILRIRLFKVQNTDKTTWTLFDLPLVQRGKSLKSWKPVDEAVRIEKTISELKTHTKGWGVFGEGVRGHFVSLCRWDPGLTPAQRQRVEEHWEKRGLYDEGMRKLPKADLDQERNWRISTKKRIIEDYNMGQSKVPRIDRRPITVPQKKTAEEAEDKREGTSQGPSLFRTEQLRLLWLCYGDVARAPEPSWDKKLTKQTKKKKTKRESTYRERLGADVGDEGMGQACVDELCGGGCAEMGIGVGARGHGCEGMGVEMGVRILWRSGRRAQCARARWARRTRSGTPALATRGIPSRRTCSASGQRREMAPRRGCWGKDCSAPGCDTVHPPPKNSAGCAVTQRPSRSEPDASSIVVGMEGDLARGTATEATCALLHLLLGRAAGSAVGLAVVGAGSAPGSNANEGTVLMLGAYCEERDGDPARRDRPHLDALRDDGGARHVLGIGTCTCKISVLVAVSPTALRGRQSKKWPHDGEMGAQGQAACRSALVPGEVLSPVAHGIIRNLCRAVDDEAEVVGPGREVDGRCEGPWDEDRNELLLLNPSPDTSREISLAWDKLFYVREEHII</sequence>
<dbReference type="AlphaFoldDB" id="A0AAD7MZB8"/>
<evidence type="ECO:0000313" key="2">
    <source>
        <dbReference type="EMBL" id="KAJ7739671.1"/>
    </source>
</evidence>
<evidence type="ECO:0000256" key="1">
    <source>
        <dbReference type="SAM" id="MobiDB-lite"/>
    </source>
</evidence>
<gene>
    <name evidence="2" type="ORF">DFH07DRAFT_943899</name>
</gene>
<feature type="region of interest" description="Disordered" evidence="1">
    <location>
        <begin position="848"/>
        <end position="872"/>
    </location>
</feature>
<proteinExistence type="predicted"/>
<protein>
    <submittedName>
        <fullName evidence="2">Uncharacterized protein</fullName>
    </submittedName>
</protein>
<reference evidence="2" key="1">
    <citation type="submission" date="2023-03" db="EMBL/GenBank/DDBJ databases">
        <title>Massive genome expansion in bonnet fungi (Mycena s.s.) driven by repeated elements and novel gene families across ecological guilds.</title>
        <authorList>
            <consortium name="Lawrence Berkeley National Laboratory"/>
            <person name="Harder C.B."/>
            <person name="Miyauchi S."/>
            <person name="Viragh M."/>
            <person name="Kuo A."/>
            <person name="Thoen E."/>
            <person name="Andreopoulos B."/>
            <person name="Lu D."/>
            <person name="Skrede I."/>
            <person name="Drula E."/>
            <person name="Henrissat B."/>
            <person name="Morin E."/>
            <person name="Kohler A."/>
            <person name="Barry K."/>
            <person name="LaButti K."/>
            <person name="Morin E."/>
            <person name="Salamov A."/>
            <person name="Lipzen A."/>
            <person name="Mereny Z."/>
            <person name="Hegedus B."/>
            <person name="Baldrian P."/>
            <person name="Stursova M."/>
            <person name="Weitz H."/>
            <person name="Taylor A."/>
            <person name="Grigoriev I.V."/>
            <person name="Nagy L.G."/>
            <person name="Martin F."/>
            <person name="Kauserud H."/>
        </authorList>
    </citation>
    <scope>NUCLEOTIDE SEQUENCE</scope>
    <source>
        <strain evidence="2">CBHHK188m</strain>
    </source>
</reference>
<feature type="region of interest" description="Disordered" evidence="1">
    <location>
        <begin position="195"/>
        <end position="259"/>
    </location>
</feature>
<accession>A0AAD7MZB8</accession>
<keyword evidence="3" id="KW-1185">Reference proteome</keyword>